<gene>
    <name evidence="2" type="ORF">CDAR_382711</name>
</gene>
<reference evidence="2 3" key="1">
    <citation type="submission" date="2021-06" db="EMBL/GenBank/DDBJ databases">
        <title>Caerostris darwini draft genome.</title>
        <authorList>
            <person name="Kono N."/>
            <person name="Arakawa K."/>
        </authorList>
    </citation>
    <scope>NUCLEOTIDE SEQUENCE [LARGE SCALE GENOMIC DNA]</scope>
</reference>
<dbReference type="Proteomes" id="UP001054837">
    <property type="component" value="Unassembled WGS sequence"/>
</dbReference>
<comment type="caution">
    <text evidence="2">The sequence shown here is derived from an EMBL/GenBank/DDBJ whole genome shotgun (WGS) entry which is preliminary data.</text>
</comment>
<keyword evidence="3" id="KW-1185">Reference proteome</keyword>
<protein>
    <submittedName>
        <fullName evidence="2">Uncharacterized protein</fullName>
    </submittedName>
</protein>
<proteinExistence type="predicted"/>
<organism evidence="2 3">
    <name type="scientific">Caerostris darwini</name>
    <dbReference type="NCBI Taxonomy" id="1538125"/>
    <lineage>
        <taxon>Eukaryota</taxon>
        <taxon>Metazoa</taxon>
        <taxon>Ecdysozoa</taxon>
        <taxon>Arthropoda</taxon>
        <taxon>Chelicerata</taxon>
        <taxon>Arachnida</taxon>
        <taxon>Araneae</taxon>
        <taxon>Araneomorphae</taxon>
        <taxon>Entelegynae</taxon>
        <taxon>Araneoidea</taxon>
        <taxon>Araneidae</taxon>
        <taxon>Caerostris</taxon>
    </lineage>
</organism>
<evidence type="ECO:0000313" key="2">
    <source>
        <dbReference type="EMBL" id="GIY87774.1"/>
    </source>
</evidence>
<evidence type="ECO:0000313" key="3">
    <source>
        <dbReference type="Proteomes" id="UP001054837"/>
    </source>
</evidence>
<name>A0AAV4WZT7_9ARAC</name>
<accession>A0AAV4WZT7</accession>
<feature type="compositionally biased region" description="Basic and acidic residues" evidence="1">
    <location>
        <begin position="82"/>
        <end position="91"/>
    </location>
</feature>
<evidence type="ECO:0000256" key="1">
    <source>
        <dbReference type="SAM" id="MobiDB-lite"/>
    </source>
</evidence>
<dbReference type="EMBL" id="BPLQ01015381">
    <property type="protein sequence ID" value="GIY87774.1"/>
    <property type="molecule type" value="Genomic_DNA"/>
</dbReference>
<feature type="region of interest" description="Disordered" evidence="1">
    <location>
        <begin position="70"/>
        <end position="91"/>
    </location>
</feature>
<dbReference type="AlphaFoldDB" id="A0AAV4WZT7"/>
<sequence length="131" mass="14562">MWLSQQIAGELNYVKGHETFLARRENIKSLTPVRKASSKALGEGFVRGVGEGDGSPVGHHVQITAFCDQNSGRKFPKSGNPSERKAGIENLRKDFDTRVHRPKMGIGESVWTRRSVFGFLEDIPNFSGSQF</sequence>